<evidence type="ECO:0000313" key="2">
    <source>
        <dbReference type="EMBL" id="KAK5049140.1"/>
    </source>
</evidence>
<dbReference type="AlphaFoldDB" id="A0AAV9N430"/>
<feature type="domain" description="Ribosomal RNA methyltransferase FtsJ" evidence="1">
    <location>
        <begin position="19"/>
        <end position="202"/>
    </location>
</feature>
<sequence length="281" mass="31287">MMCHIGEEIQKSTGAIALKDPAPSILDLCAAPGGFMATALRHNKDARICGISLPKDLGGHPLLVPKWKTDPRVTVNFLDITMLGTEFGMESCSGLTPTLSSYRPYHGRFFDLVFCDGQVLRTHAQYRDEKRESLEAPRLSCSQMILALQRLRQGGTLIMLMHKVESWHTLQTLRAFSSFATVQLHKPHKYHTTRGSFYLVATNVQPASPAANAAISTWKAMWREATVGTPNLDQQDCAAFLSPDSESEGNKFLEEFGDQVIRLGEPVWDVQRIALAKKSWN</sequence>
<dbReference type="Gene3D" id="3.40.50.150">
    <property type="entry name" value="Vaccinia Virus protein VP39"/>
    <property type="match status" value="1"/>
</dbReference>
<dbReference type="InterPro" id="IPR002877">
    <property type="entry name" value="RNA_MeTrfase_FtsJ_dom"/>
</dbReference>
<evidence type="ECO:0000259" key="1">
    <source>
        <dbReference type="Pfam" id="PF01728"/>
    </source>
</evidence>
<dbReference type="Proteomes" id="UP001358417">
    <property type="component" value="Unassembled WGS sequence"/>
</dbReference>
<name>A0AAV9N430_9EURO</name>
<organism evidence="2 3">
    <name type="scientific">Exophiala bonariae</name>
    <dbReference type="NCBI Taxonomy" id="1690606"/>
    <lineage>
        <taxon>Eukaryota</taxon>
        <taxon>Fungi</taxon>
        <taxon>Dikarya</taxon>
        <taxon>Ascomycota</taxon>
        <taxon>Pezizomycotina</taxon>
        <taxon>Eurotiomycetes</taxon>
        <taxon>Chaetothyriomycetidae</taxon>
        <taxon>Chaetothyriales</taxon>
        <taxon>Herpotrichiellaceae</taxon>
        <taxon>Exophiala</taxon>
    </lineage>
</organism>
<protein>
    <recommendedName>
        <fullName evidence="1">Ribosomal RNA methyltransferase FtsJ domain-containing protein</fullName>
    </recommendedName>
</protein>
<dbReference type="RefSeq" id="XP_064704345.1">
    <property type="nucleotide sequence ID" value="XM_064849131.1"/>
</dbReference>
<dbReference type="GO" id="GO:0008168">
    <property type="term" value="F:methyltransferase activity"/>
    <property type="evidence" value="ECO:0007669"/>
    <property type="project" value="InterPro"/>
</dbReference>
<gene>
    <name evidence="2" type="ORF">LTR84_005563</name>
</gene>
<reference evidence="2 3" key="1">
    <citation type="submission" date="2023-08" db="EMBL/GenBank/DDBJ databases">
        <title>Black Yeasts Isolated from many extreme environments.</title>
        <authorList>
            <person name="Coleine C."/>
            <person name="Stajich J.E."/>
            <person name="Selbmann L."/>
        </authorList>
    </citation>
    <scope>NUCLEOTIDE SEQUENCE [LARGE SCALE GENOMIC DNA]</scope>
    <source>
        <strain evidence="2 3">CCFEE 5792</strain>
    </source>
</reference>
<proteinExistence type="predicted"/>
<comment type="caution">
    <text evidence="2">The sequence shown here is derived from an EMBL/GenBank/DDBJ whole genome shotgun (WGS) entry which is preliminary data.</text>
</comment>
<dbReference type="GeneID" id="89973740"/>
<evidence type="ECO:0000313" key="3">
    <source>
        <dbReference type="Proteomes" id="UP001358417"/>
    </source>
</evidence>
<dbReference type="EMBL" id="JAVRRD010000020">
    <property type="protein sequence ID" value="KAK5049140.1"/>
    <property type="molecule type" value="Genomic_DNA"/>
</dbReference>
<dbReference type="GO" id="GO:0032259">
    <property type="term" value="P:methylation"/>
    <property type="evidence" value="ECO:0007669"/>
    <property type="project" value="InterPro"/>
</dbReference>
<dbReference type="Pfam" id="PF01728">
    <property type="entry name" value="FtsJ"/>
    <property type="match status" value="1"/>
</dbReference>
<dbReference type="InterPro" id="IPR029063">
    <property type="entry name" value="SAM-dependent_MTases_sf"/>
</dbReference>
<keyword evidence="3" id="KW-1185">Reference proteome</keyword>
<accession>A0AAV9N430</accession>
<dbReference type="SUPFAM" id="SSF53335">
    <property type="entry name" value="S-adenosyl-L-methionine-dependent methyltransferases"/>
    <property type="match status" value="1"/>
</dbReference>